<comment type="caution">
    <text evidence="1">The sequence shown here is derived from an EMBL/GenBank/DDBJ whole genome shotgun (WGS) entry which is preliminary data.</text>
</comment>
<dbReference type="AlphaFoldDB" id="W6TYN8"/>
<accession>W6TYN8</accession>
<dbReference type="GeneID" id="36346956"/>
<organism evidence="1 2">
    <name type="scientific">Echinococcus granulosus</name>
    <name type="common">Hydatid tapeworm</name>
    <dbReference type="NCBI Taxonomy" id="6210"/>
    <lineage>
        <taxon>Eukaryota</taxon>
        <taxon>Metazoa</taxon>
        <taxon>Spiralia</taxon>
        <taxon>Lophotrochozoa</taxon>
        <taxon>Platyhelminthes</taxon>
        <taxon>Cestoda</taxon>
        <taxon>Eucestoda</taxon>
        <taxon>Cyclophyllidea</taxon>
        <taxon>Taeniidae</taxon>
        <taxon>Echinococcus</taxon>
        <taxon>Echinococcus granulosus group</taxon>
    </lineage>
</organism>
<evidence type="ECO:0000313" key="1">
    <source>
        <dbReference type="EMBL" id="EUB53900.1"/>
    </source>
</evidence>
<proteinExistence type="predicted"/>
<keyword evidence="2" id="KW-1185">Reference proteome</keyword>
<dbReference type="Proteomes" id="UP000019149">
    <property type="component" value="Unassembled WGS sequence"/>
</dbReference>
<protein>
    <submittedName>
        <fullName evidence="1">Uncharacterized protein</fullName>
    </submittedName>
</protein>
<name>W6TYN8_ECHGR</name>
<dbReference type="EMBL" id="APAU02000605">
    <property type="protein sequence ID" value="EUB53900.1"/>
    <property type="molecule type" value="Genomic_DNA"/>
</dbReference>
<dbReference type="CTD" id="36346956"/>
<evidence type="ECO:0000313" key="2">
    <source>
        <dbReference type="Proteomes" id="UP000019149"/>
    </source>
</evidence>
<dbReference type="KEGG" id="egl:EGR_11243"/>
<dbReference type="RefSeq" id="XP_024345096.1">
    <property type="nucleotide sequence ID" value="XM_024500490.1"/>
</dbReference>
<reference evidence="1 2" key="1">
    <citation type="journal article" date="2013" name="Nat. Genet.">
        <title>The genome of the hydatid tapeworm Echinococcus granulosus.</title>
        <authorList>
            <person name="Zheng H."/>
            <person name="Zhang W."/>
            <person name="Zhang L."/>
            <person name="Zhang Z."/>
            <person name="Li J."/>
            <person name="Lu G."/>
            <person name="Zhu Y."/>
            <person name="Wang Y."/>
            <person name="Huang Y."/>
            <person name="Liu J."/>
            <person name="Kang H."/>
            <person name="Chen J."/>
            <person name="Wang L."/>
            <person name="Chen A."/>
            <person name="Yu S."/>
            <person name="Gao Z."/>
            <person name="Jin L."/>
            <person name="Gu W."/>
            <person name="Wang Z."/>
            <person name="Zhao L."/>
            <person name="Shi B."/>
            <person name="Wen H."/>
            <person name="Lin R."/>
            <person name="Jones M.K."/>
            <person name="Brejova B."/>
            <person name="Vinar T."/>
            <person name="Zhao G."/>
            <person name="McManus D.P."/>
            <person name="Chen Z."/>
            <person name="Zhou Y."/>
            <person name="Wang S."/>
        </authorList>
    </citation>
    <scope>NUCLEOTIDE SEQUENCE [LARGE SCALE GENOMIC DNA]</scope>
</reference>
<gene>
    <name evidence="1" type="ORF">EGR_11243</name>
</gene>
<sequence length="74" mass="7837">MGETGTVLNGVWIRNCSAGCKTLTLSLPASSLKGTLEQRKITMAANMFIASKSCLDCANTNTPSGRICLPAFRN</sequence>